<sequence>MVGTKDAGARKWSKAPYEVDGGIGAKAHIGMIVMDNDQTLSHEARAMLTLPGVALYESRISTPGNTATSLSVDLLKDAFSGLDQALAQINSRRTSDVVALGCTSAAMIIGPQELQRRVQAVHPNAQVVDPFSGIVGALRSLNAKRIGYVSPYPRDVAEKMISAIEAEGFPVPAAAEFSKDGGVVRFDSPFISAESIKSSVRDLAAEDGVDTIIVSCTQMRAAAVIEPLEAETGKNIITSNQALCWQALRLAGYDESVKGWGKLFTL</sequence>
<accession>A0A176YQY8</accession>
<name>A0A176YQY8_9BRAD</name>
<gene>
    <name evidence="1" type="ORF">AYJ54_13850</name>
</gene>
<reference evidence="1 2" key="1">
    <citation type="submission" date="2016-03" db="EMBL/GenBank/DDBJ databases">
        <title>Draft Genome Sequence of the Strain BR 10245 (Bradyrhizobium sp.) isolated from nodules of Centrolobium paraense.</title>
        <authorList>
            <person name="Simoes-Araujo J.L.Sr."/>
            <person name="Barauna A.C."/>
            <person name="Silva K."/>
            <person name="Zilli J.E."/>
        </authorList>
    </citation>
    <scope>NUCLEOTIDE SEQUENCE [LARGE SCALE GENOMIC DNA]</scope>
    <source>
        <strain evidence="1 2">BR 10245</strain>
    </source>
</reference>
<comment type="caution">
    <text evidence="1">The sequence shown here is derived from an EMBL/GenBank/DDBJ whole genome shotgun (WGS) entry which is preliminary data.</text>
</comment>
<evidence type="ECO:0008006" key="3">
    <source>
        <dbReference type="Google" id="ProtNLM"/>
    </source>
</evidence>
<dbReference type="InterPro" id="IPR053714">
    <property type="entry name" value="Iso_Racemase_Enz_sf"/>
</dbReference>
<protein>
    <recommendedName>
        <fullName evidence="3">Asp/Glu racemase</fullName>
    </recommendedName>
</protein>
<dbReference type="InterPro" id="IPR026286">
    <property type="entry name" value="MaiA/AMDase"/>
</dbReference>
<dbReference type="STRING" id="1505087.AYJ54_13850"/>
<organism evidence="1 2">
    <name type="scientific">Bradyrhizobium centrolobii</name>
    <dbReference type="NCBI Taxonomy" id="1505087"/>
    <lineage>
        <taxon>Bacteria</taxon>
        <taxon>Pseudomonadati</taxon>
        <taxon>Pseudomonadota</taxon>
        <taxon>Alphaproteobacteria</taxon>
        <taxon>Hyphomicrobiales</taxon>
        <taxon>Nitrobacteraceae</taxon>
        <taxon>Bradyrhizobium</taxon>
    </lineage>
</organism>
<dbReference type="Proteomes" id="UP000076959">
    <property type="component" value="Unassembled WGS sequence"/>
</dbReference>
<evidence type="ECO:0000313" key="1">
    <source>
        <dbReference type="EMBL" id="OAF08730.1"/>
    </source>
</evidence>
<dbReference type="PANTHER" id="PTHR40267:SF1">
    <property type="entry name" value="BLR3294 PROTEIN"/>
    <property type="match status" value="1"/>
</dbReference>
<dbReference type="AlphaFoldDB" id="A0A176YQY8"/>
<proteinExistence type="predicted"/>
<dbReference type="PANTHER" id="PTHR40267">
    <property type="entry name" value="BLR3294 PROTEIN"/>
    <property type="match status" value="1"/>
</dbReference>
<dbReference type="Gene3D" id="3.40.50.12500">
    <property type="match status" value="1"/>
</dbReference>
<evidence type="ECO:0000313" key="2">
    <source>
        <dbReference type="Proteomes" id="UP000076959"/>
    </source>
</evidence>
<dbReference type="Pfam" id="PF17645">
    <property type="entry name" value="Amdase"/>
    <property type="match status" value="1"/>
</dbReference>
<dbReference type="OrthoDB" id="9816064at2"/>
<keyword evidence="2" id="KW-1185">Reference proteome</keyword>
<dbReference type="PIRSF" id="PIRSF015736">
    <property type="entry name" value="MI"/>
    <property type="match status" value="1"/>
</dbReference>
<dbReference type="EMBL" id="LUUB01000059">
    <property type="protein sequence ID" value="OAF08730.1"/>
    <property type="molecule type" value="Genomic_DNA"/>
</dbReference>
<dbReference type="RefSeq" id="WP_082905726.1">
    <property type="nucleotide sequence ID" value="NZ_LUUB01000059.1"/>
</dbReference>